<feature type="transmembrane region" description="Helical" evidence="7">
    <location>
        <begin position="34"/>
        <end position="64"/>
    </location>
</feature>
<dbReference type="NCBIfam" id="TIGR02228">
    <property type="entry name" value="sigpep_I_arch"/>
    <property type="match status" value="1"/>
</dbReference>
<evidence type="ECO:0000256" key="6">
    <source>
        <dbReference type="SAM" id="MobiDB-lite"/>
    </source>
</evidence>
<dbReference type="CDD" id="cd06530">
    <property type="entry name" value="S26_SPase_I"/>
    <property type="match status" value="1"/>
</dbReference>
<dbReference type="PANTHER" id="PTHR10806:SF6">
    <property type="entry name" value="SIGNAL PEPTIDASE COMPLEX CATALYTIC SUBUNIT SEC11"/>
    <property type="match status" value="1"/>
</dbReference>
<dbReference type="EC" id="3.4.21.89" evidence="5"/>
<evidence type="ECO:0000313" key="10">
    <source>
        <dbReference type="Proteomes" id="UP001165587"/>
    </source>
</evidence>
<comment type="subcellular location">
    <subcellularLocation>
        <location evidence="1">Membrane</location>
    </subcellularLocation>
</comment>
<feature type="compositionally biased region" description="Polar residues" evidence="6">
    <location>
        <begin position="1"/>
        <end position="17"/>
    </location>
</feature>
<dbReference type="InterPro" id="IPR019533">
    <property type="entry name" value="Peptidase_S26"/>
</dbReference>
<dbReference type="AlphaFoldDB" id="A0AA42BSK1"/>
<keyword evidence="3 7" id="KW-1133">Transmembrane helix</keyword>
<dbReference type="Proteomes" id="UP001165587">
    <property type="component" value="Unassembled WGS sequence"/>
</dbReference>
<evidence type="ECO:0000313" key="9">
    <source>
        <dbReference type="EMBL" id="MCS5725375.1"/>
    </source>
</evidence>
<dbReference type="InterPro" id="IPR001733">
    <property type="entry name" value="Peptidase_S26B"/>
</dbReference>
<evidence type="ECO:0000256" key="1">
    <source>
        <dbReference type="ARBA" id="ARBA00004370"/>
    </source>
</evidence>
<dbReference type="PANTHER" id="PTHR10806">
    <property type="entry name" value="SIGNAL PEPTIDASE COMPLEX CATALYTIC SUBUNIT SEC11"/>
    <property type="match status" value="1"/>
</dbReference>
<keyword evidence="2 7" id="KW-0812">Transmembrane</keyword>
<dbReference type="EMBL" id="JANLCK010000002">
    <property type="protein sequence ID" value="MCS5725375.1"/>
    <property type="molecule type" value="Genomic_DNA"/>
</dbReference>
<feature type="domain" description="Peptidase S26" evidence="8">
    <location>
        <begin position="43"/>
        <end position="110"/>
    </location>
</feature>
<name>A0AA42BSK1_9MICO</name>
<dbReference type="GO" id="GO:0004252">
    <property type="term" value="F:serine-type endopeptidase activity"/>
    <property type="evidence" value="ECO:0007669"/>
    <property type="project" value="UniProtKB-UniRule"/>
</dbReference>
<reference evidence="9" key="1">
    <citation type="submission" date="2022-08" db="EMBL/GenBank/DDBJ databases">
        <authorList>
            <person name="Deng Y."/>
            <person name="Han X.-F."/>
            <person name="Zhang Y.-Q."/>
        </authorList>
    </citation>
    <scope>NUCLEOTIDE SEQUENCE</scope>
    <source>
        <strain evidence="9">CPCC 203407</strain>
    </source>
</reference>
<organism evidence="9 10">
    <name type="scientific">Herbiconiux oxytropis</name>
    <dbReference type="NCBI Taxonomy" id="2970915"/>
    <lineage>
        <taxon>Bacteria</taxon>
        <taxon>Bacillati</taxon>
        <taxon>Actinomycetota</taxon>
        <taxon>Actinomycetes</taxon>
        <taxon>Micrococcales</taxon>
        <taxon>Microbacteriaceae</taxon>
        <taxon>Herbiconiux</taxon>
    </lineage>
</organism>
<dbReference type="RefSeq" id="WP_259525848.1">
    <property type="nucleotide sequence ID" value="NZ_JANLCK010000002.1"/>
</dbReference>
<gene>
    <name evidence="9" type="ORF">N1028_05650</name>
</gene>
<dbReference type="GO" id="GO:0006465">
    <property type="term" value="P:signal peptide processing"/>
    <property type="evidence" value="ECO:0007669"/>
    <property type="project" value="UniProtKB-UniRule"/>
</dbReference>
<dbReference type="InterPro" id="IPR036286">
    <property type="entry name" value="LexA/Signal_pep-like_sf"/>
</dbReference>
<evidence type="ECO:0000256" key="7">
    <source>
        <dbReference type="SAM" id="Phobius"/>
    </source>
</evidence>
<evidence type="ECO:0000256" key="3">
    <source>
        <dbReference type="ARBA" id="ARBA00022989"/>
    </source>
</evidence>
<keyword evidence="9" id="KW-0378">Hydrolase</keyword>
<evidence type="ECO:0000259" key="8">
    <source>
        <dbReference type="Pfam" id="PF10502"/>
    </source>
</evidence>
<evidence type="ECO:0000256" key="2">
    <source>
        <dbReference type="ARBA" id="ARBA00022692"/>
    </source>
</evidence>
<accession>A0AA42BSK1</accession>
<evidence type="ECO:0000256" key="5">
    <source>
        <dbReference type="NCBIfam" id="TIGR02228"/>
    </source>
</evidence>
<evidence type="ECO:0000256" key="4">
    <source>
        <dbReference type="ARBA" id="ARBA00023136"/>
    </source>
</evidence>
<sequence>MSTVLTDGSGIDDQSSAPEPPSASTRRRIPARDIAVTIVGTIGMLAVLWLLVSWLFSLSVTVFITGSMSPTMPTGTGAIVQSVSAAELQVGDVVTVHRPDTGTPVTHRVVEIDDVEGSPESRALTLKGDDNAYPDRDTYVVDEVGRVVASLPGVGTVIIWLKHPIAMGAIAVIVAAIAAWALWPSRQGRAAPRH</sequence>
<keyword evidence="4 7" id="KW-0472">Membrane</keyword>
<keyword evidence="10" id="KW-1185">Reference proteome</keyword>
<dbReference type="SUPFAM" id="SSF51306">
    <property type="entry name" value="LexA/Signal peptidase"/>
    <property type="match status" value="1"/>
</dbReference>
<feature type="transmembrane region" description="Helical" evidence="7">
    <location>
        <begin position="165"/>
        <end position="183"/>
    </location>
</feature>
<protein>
    <recommendedName>
        <fullName evidence="5">Signal peptidase I</fullName>
        <ecNumber evidence="5">3.4.21.89</ecNumber>
    </recommendedName>
</protein>
<feature type="region of interest" description="Disordered" evidence="6">
    <location>
        <begin position="1"/>
        <end position="26"/>
    </location>
</feature>
<dbReference type="Pfam" id="PF10502">
    <property type="entry name" value="Peptidase_S26"/>
    <property type="match status" value="1"/>
</dbReference>
<comment type="caution">
    <text evidence="9">The sequence shown here is derived from an EMBL/GenBank/DDBJ whole genome shotgun (WGS) entry which is preliminary data.</text>
</comment>
<proteinExistence type="predicted"/>
<dbReference type="GO" id="GO:0016020">
    <property type="term" value="C:membrane"/>
    <property type="evidence" value="ECO:0007669"/>
    <property type="project" value="UniProtKB-SubCell"/>
</dbReference>
<dbReference type="GO" id="GO:0009003">
    <property type="term" value="F:signal peptidase activity"/>
    <property type="evidence" value="ECO:0007669"/>
    <property type="project" value="UniProtKB-EC"/>
</dbReference>